<evidence type="ECO:0000313" key="3">
    <source>
        <dbReference type="Proteomes" id="UP001174694"/>
    </source>
</evidence>
<proteinExistence type="predicted"/>
<feature type="chain" id="PRO_5041397996" evidence="1">
    <location>
        <begin position="25"/>
        <end position="176"/>
    </location>
</feature>
<gene>
    <name evidence="2" type="ORF">NKR23_g2885</name>
</gene>
<evidence type="ECO:0000313" key="2">
    <source>
        <dbReference type="EMBL" id="KAJ9151775.1"/>
    </source>
</evidence>
<sequence length="176" mass="20000">MKSITFMTRSAALLLTLFVWTTAAAPLENQRYNAMPFKVTNFEAKSDLYKDDHMIMFPEWPFWYSGFRFDIQVDENLPAAHCEATAPAANDYKLGKVMFCSMGQALCSDPSISFHVFVEKADIVLGVAWEAPDLGVVRGEYLVSHDYIDDPFASKTLRGEIYTGKKEFSIERLVWS</sequence>
<comment type="caution">
    <text evidence="2">The sequence shown here is derived from an EMBL/GenBank/DDBJ whole genome shotgun (WGS) entry which is preliminary data.</text>
</comment>
<feature type="signal peptide" evidence="1">
    <location>
        <begin position="1"/>
        <end position="24"/>
    </location>
</feature>
<accession>A0AA38S9A4</accession>
<reference evidence="2" key="1">
    <citation type="submission" date="2022-07" db="EMBL/GenBank/DDBJ databases">
        <title>Fungi with potential for degradation of polypropylene.</title>
        <authorList>
            <person name="Gostincar C."/>
        </authorList>
    </citation>
    <scope>NUCLEOTIDE SEQUENCE</scope>
    <source>
        <strain evidence="2">EXF-13308</strain>
    </source>
</reference>
<name>A0AA38S9A4_9PEZI</name>
<dbReference type="AlphaFoldDB" id="A0AA38S9A4"/>
<keyword evidence="3" id="KW-1185">Reference proteome</keyword>
<dbReference type="Proteomes" id="UP001174694">
    <property type="component" value="Unassembled WGS sequence"/>
</dbReference>
<keyword evidence="1" id="KW-0732">Signal</keyword>
<organism evidence="2 3">
    <name type="scientific">Pleurostoma richardsiae</name>
    <dbReference type="NCBI Taxonomy" id="41990"/>
    <lineage>
        <taxon>Eukaryota</taxon>
        <taxon>Fungi</taxon>
        <taxon>Dikarya</taxon>
        <taxon>Ascomycota</taxon>
        <taxon>Pezizomycotina</taxon>
        <taxon>Sordariomycetes</taxon>
        <taxon>Sordariomycetidae</taxon>
        <taxon>Calosphaeriales</taxon>
        <taxon>Pleurostomataceae</taxon>
        <taxon>Pleurostoma</taxon>
    </lineage>
</organism>
<protein>
    <submittedName>
        <fullName evidence="2">Uncharacterized protein</fullName>
    </submittedName>
</protein>
<dbReference type="EMBL" id="JANBVO010000005">
    <property type="protein sequence ID" value="KAJ9151775.1"/>
    <property type="molecule type" value="Genomic_DNA"/>
</dbReference>
<evidence type="ECO:0000256" key="1">
    <source>
        <dbReference type="SAM" id="SignalP"/>
    </source>
</evidence>